<dbReference type="Proteomes" id="UP000276770">
    <property type="component" value="Unassembled WGS sequence"/>
</dbReference>
<dbReference type="OrthoDB" id="1930924at2"/>
<organism evidence="1 2">
    <name type="scientific">Falsibacillus albus</name>
    <dbReference type="NCBI Taxonomy" id="2478915"/>
    <lineage>
        <taxon>Bacteria</taxon>
        <taxon>Bacillati</taxon>
        <taxon>Bacillota</taxon>
        <taxon>Bacilli</taxon>
        <taxon>Bacillales</taxon>
        <taxon>Bacillaceae</taxon>
        <taxon>Falsibacillus</taxon>
    </lineage>
</organism>
<dbReference type="EMBL" id="RCVZ01000013">
    <property type="protein sequence ID" value="RLQ93631.1"/>
    <property type="molecule type" value="Genomic_DNA"/>
</dbReference>
<protein>
    <submittedName>
        <fullName evidence="1">Uncharacterized protein</fullName>
    </submittedName>
</protein>
<reference evidence="1 2" key="1">
    <citation type="submission" date="2018-10" db="EMBL/GenBank/DDBJ databases">
        <title>Falsibacillus sp. genome draft.</title>
        <authorList>
            <person name="Shi S."/>
        </authorList>
    </citation>
    <scope>NUCLEOTIDE SEQUENCE [LARGE SCALE GENOMIC DNA]</scope>
    <source>
        <strain evidence="1 2">GY 10110</strain>
    </source>
</reference>
<proteinExistence type="predicted"/>
<evidence type="ECO:0000313" key="2">
    <source>
        <dbReference type="Proteomes" id="UP000276770"/>
    </source>
</evidence>
<gene>
    <name evidence="1" type="ORF">D9X91_16740</name>
</gene>
<sequence>MMIEVIWERINENEGQVFKQIKGGEFTYKVEGNTIKLSRTNRIVSKSTFAEALKDVPLDNTVPLQSLQAPSYLFAILMDKRIRQNDW</sequence>
<name>A0A3L7JVD8_9BACI</name>
<evidence type="ECO:0000313" key="1">
    <source>
        <dbReference type="EMBL" id="RLQ93631.1"/>
    </source>
</evidence>
<comment type="caution">
    <text evidence="1">The sequence shown here is derived from an EMBL/GenBank/DDBJ whole genome shotgun (WGS) entry which is preliminary data.</text>
</comment>
<dbReference type="AlphaFoldDB" id="A0A3L7JVD8"/>
<keyword evidence="2" id="KW-1185">Reference proteome</keyword>
<accession>A0A3L7JVD8</accession>